<reference evidence="1 2" key="1">
    <citation type="submission" date="2020-02" db="EMBL/GenBank/DDBJ databases">
        <title>Flavobacteriaceae Psychroflexus bacterium YR1-1, complete genome.</title>
        <authorList>
            <person name="Li Y."/>
            <person name="Wu S."/>
        </authorList>
    </citation>
    <scope>NUCLEOTIDE SEQUENCE [LARGE SCALE GENOMIC DNA]</scope>
    <source>
        <strain evidence="1 2">YR1-1</strain>
    </source>
</reference>
<comment type="caution">
    <text evidence="1">The sequence shown here is derived from an EMBL/GenBank/DDBJ whole genome shotgun (WGS) entry which is preliminary data.</text>
</comment>
<gene>
    <name evidence="1" type="ORF">G3567_08440</name>
</gene>
<keyword evidence="2" id="KW-1185">Reference proteome</keyword>
<sequence length="105" mass="12850">MDKQYNLEQLKMDYRFKNPVVGKNYELYKSYFSNLDKDLYLKLEKNGMLGRLFRGENIKLYRQDIFIPFSIWRNSIFKKTNHYCPCVYRSKNPYWTDIIPPTETI</sequence>
<accession>A0A6B3R3N9</accession>
<protein>
    <submittedName>
        <fullName evidence="1">Uncharacterized protein</fullName>
    </submittedName>
</protein>
<proteinExistence type="predicted"/>
<name>A0A6B3R3N9_9FLAO</name>
<evidence type="ECO:0000313" key="2">
    <source>
        <dbReference type="Proteomes" id="UP000478505"/>
    </source>
</evidence>
<dbReference type="EMBL" id="JAAIKD010000004">
    <property type="protein sequence ID" value="NEV94170.1"/>
    <property type="molecule type" value="Genomic_DNA"/>
</dbReference>
<organism evidence="1 2">
    <name type="scientific">Psychroflexus aurantiacus</name>
    <dbReference type="NCBI Taxonomy" id="2709310"/>
    <lineage>
        <taxon>Bacteria</taxon>
        <taxon>Pseudomonadati</taxon>
        <taxon>Bacteroidota</taxon>
        <taxon>Flavobacteriia</taxon>
        <taxon>Flavobacteriales</taxon>
        <taxon>Flavobacteriaceae</taxon>
        <taxon>Psychroflexus</taxon>
    </lineage>
</organism>
<dbReference type="Proteomes" id="UP000478505">
    <property type="component" value="Unassembled WGS sequence"/>
</dbReference>
<dbReference type="AlphaFoldDB" id="A0A6B3R3N9"/>
<evidence type="ECO:0000313" key="1">
    <source>
        <dbReference type="EMBL" id="NEV94170.1"/>
    </source>
</evidence>
<dbReference type="RefSeq" id="WP_164004893.1">
    <property type="nucleotide sequence ID" value="NZ_JAAIKD010000004.1"/>
</dbReference>